<evidence type="ECO:0000313" key="2">
    <source>
        <dbReference type="Proteomes" id="UP000297465"/>
    </source>
</evidence>
<keyword evidence="2" id="KW-1185">Reference proteome</keyword>
<protein>
    <submittedName>
        <fullName evidence="1">GxxExxY protein</fullName>
    </submittedName>
</protein>
<dbReference type="RefSeq" id="WP_135572474.1">
    <property type="nucleotide sequence ID" value="NZ_RQFN01000024.1"/>
</dbReference>
<dbReference type="Pfam" id="PF13366">
    <property type="entry name" value="PDDEXK_3"/>
    <property type="match status" value="1"/>
</dbReference>
<name>A0ABY2LPJ6_9LEPT</name>
<dbReference type="InterPro" id="IPR026350">
    <property type="entry name" value="GxxExxY"/>
</dbReference>
<dbReference type="NCBIfam" id="TIGR04256">
    <property type="entry name" value="GxxExxY"/>
    <property type="match status" value="1"/>
</dbReference>
<dbReference type="EMBL" id="RQFO01000017">
    <property type="protein sequence ID" value="TGL00602.1"/>
    <property type="molecule type" value="Genomic_DNA"/>
</dbReference>
<proteinExistence type="predicted"/>
<evidence type="ECO:0000313" key="1">
    <source>
        <dbReference type="EMBL" id="TGL00602.1"/>
    </source>
</evidence>
<comment type="caution">
    <text evidence="1">The sequence shown here is derived from an EMBL/GenBank/DDBJ whole genome shotgun (WGS) entry which is preliminary data.</text>
</comment>
<sequence length="148" mass="16825">MNHENTLPQIDADSDQNDKETYSIIGAAMKVHRELGHGFLEAVYQEALAIEFSRQDIPYKREMHIPITYAGVKLQTHYQVDFLCYDYIIVELKALARLTGNEVAQVINYLKATKLQKGLLLNFGTSSLEYKRLVFKLGNSVQSADNLT</sequence>
<reference evidence="2" key="1">
    <citation type="journal article" date="2019" name="PLoS Negl. Trop. Dis.">
        <title>Revisiting the worldwide diversity of Leptospira species in the environment.</title>
        <authorList>
            <person name="Vincent A.T."/>
            <person name="Schiettekatte O."/>
            <person name="Bourhy P."/>
            <person name="Veyrier F.J."/>
            <person name="Picardeau M."/>
        </authorList>
    </citation>
    <scope>NUCLEOTIDE SEQUENCE [LARGE SCALE GENOMIC DNA]</scope>
    <source>
        <strain evidence="2">201800278</strain>
    </source>
</reference>
<accession>A0ABY2LPJ6</accession>
<dbReference type="Proteomes" id="UP000297465">
    <property type="component" value="Unassembled WGS sequence"/>
</dbReference>
<gene>
    <name evidence="1" type="ORF">EHQ31_17575</name>
</gene>
<organism evidence="1 2">
    <name type="scientific">Leptospira montravelensis</name>
    <dbReference type="NCBI Taxonomy" id="2484961"/>
    <lineage>
        <taxon>Bacteria</taxon>
        <taxon>Pseudomonadati</taxon>
        <taxon>Spirochaetota</taxon>
        <taxon>Spirochaetia</taxon>
        <taxon>Leptospirales</taxon>
        <taxon>Leptospiraceae</taxon>
        <taxon>Leptospira</taxon>
    </lineage>
</organism>